<feature type="region of interest" description="Disordered" evidence="1">
    <location>
        <begin position="43"/>
        <end position="120"/>
    </location>
</feature>
<feature type="compositionally biased region" description="Acidic residues" evidence="1">
    <location>
        <begin position="52"/>
        <end position="63"/>
    </location>
</feature>
<accession>A0ABN9U297</accession>
<feature type="compositionally biased region" description="Low complexity" evidence="1">
    <location>
        <begin position="93"/>
        <end position="102"/>
    </location>
</feature>
<feature type="non-terminal residue" evidence="2">
    <location>
        <position position="1"/>
    </location>
</feature>
<feature type="compositionally biased region" description="Pro residues" evidence="1">
    <location>
        <begin position="111"/>
        <end position="120"/>
    </location>
</feature>
<proteinExistence type="predicted"/>
<gene>
    <name evidence="2" type="ORF">PCOR1329_LOCUS44566</name>
</gene>
<sequence>FLGGAGNSDNNIKQRARRASLESASVSIEHCAQDCSAAGAARNATLARGGGEEEVEEEEEEEEGAQRQCKKYERSSRRLRPLPSGTTPCLKEPSQPQAAASPHPRQDGPSPLLPPLPARA</sequence>
<keyword evidence="3" id="KW-1185">Reference proteome</keyword>
<evidence type="ECO:0000313" key="2">
    <source>
        <dbReference type="EMBL" id="CAK0852921.1"/>
    </source>
</evidence>
<evidence type="ECO:0000313" key="3">
    <source>
        <dbReference type="Proteomes" id="UP001189429"/>
    </source>
</evidence>
<comment type="caution">
    <text evidence="2">The sequence shown here is derived from an EMBL/GenBank/DDBJ whole genome shotgun (WGS) entry which is preliminary data.</text>
</comment>
<dbReference type="Proteomes" id="UP001189429">
    <property type="component" value="Unassembled WGS sequence"/>
</dbReference>
<protein>
    <submittedName>
        <fullName evidence="2">Uncharacterized protein</fullName>
    </submittedName>
</protein>
<evidence type="ECO:0000256" key="1">
    <source>
        <dbReference type="SAM" id="MobiDB-lite"/>
    </source>
</evidence>
<organism evidence="2 3">
    <name type="scientific">Prorocentrum cordatum</name>
    <dbReference type="NCBI Taxonomy" id="2364126"/>
    <lineage>
        <taxon>Eukaryota</taxon>
        <taxon>Sar</taxon>
        <taxon>Alveolata</taxon>
        <taxon>Dinophyceae</taxon>
        <taxon>Prorocentrales</taxon>
        <taxon>Prorocentraceae</taxon>
        <taxon>Prorocentrum</taxon>
    </lineage>
</organism>
<name>A0ABN9U297_9DINO</name>
<reference evidence="2" key="1">
    <citation type="submission" date="2023-10" db="EMBL/GenBank/DDBJ databases">
        <authorList>
            <person name="Chen Y."/>
            <person name="Shah S."/>
            <person name="Dougan E. K."/>
            <person name="Thang M."/>
            <person name="Chan C."/>
        </authorList>
    </citation>
    <scope>NUCLEOTIDE SEQUENCE [LARGE SCALE GENOMIC DNA]</scope>
</reference>
<dbReference type="EMBL" id="CAUYUJ010015358">
    <property type="protein sequence ID" value="CAK0852921.1"/>
    <property type="molecule type" value="Genomic_DNA"/>
</dbReference>